<dbReference type="EMBL" id="JXMU01000001">
    <property type="protein sequence ID" value="KPB02726.1"/>
    <property type="molecule type" value="Genomic_DNA"/>
</dbReference>
<evidence type="ECO:0000256" key="1">
    <source>
        <dbReference type="ARBA" id="ARBA00001917"/>
    </source>
</evidence>
<dbReference type="PATRIC" id="fig|1514904.3.peg.12"/>
<feature type="binding site" evidence="7">
    <location>
        <begin position="80"/>
        <end position="82"/>
    </location>
    <ligand>
        <name>FMN</name>
        <dbReference type="ChEBI" id="CHEBI:58210"/>
    </ligand>
</feature>
<protein>
    <submittedName>
        <fullName evidence="9">Membrane protein</fullName>
    </submittedName>
</protein>
<feature type="domain" description="FMN hydroxy acid dehydrogenase" evidence="8">
    <location>
        <begin position="1"/>
        <end position="372"/>
    </location>
</feature>
<dbReference type="InterPro" id="IPR012133">
    <property type="entry name" value="Alpha-hydoxy_acid_DH_FMN"/>
</dbReference>
<dbReference type="GO" id="GO:0009060">
    <property type="term" value="P:aerobic respiration"/>
    <property type="evidence" value="ECO:0007669"/>
    <property type="project" value="TreeGrafter"/>
</dbReference>
<feature type="binding site" evidence="7">
    <location>
        <begin position="300"/>
        <end position="304"/>
    </location>
    <ligand>
        <name>FMN</name>
        <dbReference type="ChEBI" id="CHEBI:58210"/>
    </ligand>
</feature>
<feature type="binding site" evidence="7">
    <location>
        <position position="158"/>
    </location>
    <ligand>
        <name>FMN</name>
        <dbReference type="ChEBI" id="CHEBI:58210"/>
    </ligand>
</feature>
<dbReference type="PANTHER" id="PTHR10578">
    <property type="entry name" value="S -2-HYDROXY-ACID OXIDASE-RELATED"/>
    <property type="match status" value="1"/>
</dbReference>
<comment type="similarity">
    <text evidence="5">Belongs to the FMN-dependent alpha-hydroxy acid dehydrogenase family.</text>
</comment>
<keyword evidence="2 7" id="KW-0285">Flavoprotein</keyword>
<dbReference type="GO" id="GO:0004459">
    <property type="term" value="F:L-lactate dehydrogenase (NAD+) activity"/>
    <property type="evidence" value="ECO:0007669"/>
    <property type="project" value="TreeGrafter"/>
</dbReference>
<evidence type="ECO:0000256" key="2">
    <source>
        <dbReference type="ARBA" id="ARBA00022630"/>
    </source>
</evidence>
<dbReference type="Pfam" id="PF01070">
    <property type="entry name" value="FMN_dh"/>
    <property type="match status" value="1"/>
</dbReference>
<evidence type="ECO:0000256" key="3">
    <source>
        <dbReference type="ARBA" id="ARBA00022643"/>
    </source>
</evidence>
<gene>
    <name evidence="9" type="ORF">SU32_00060</name>
</gene>
<feature type="binding site" evidence="7">
    <location>
        <position position="269"/>
    </location>
    <ligand>
        <name>glyoxylate</name>
        <dbReference type="ChEBI" id="CHEBI:36655"/>
    </ligand>
</feature>
<dbReference type="STRING" id="1514904.SU32_00060"/>
<evidence type="ECO:0000313" key="9">
    <source>
        <dbReference type="EMBL" id="KPB02726.1"/>
    </source>
</evidence>
<accession>A0A0M9GQ30</accession>
<feature type="binding site" evidence="7">
    <location>
        <begin position="323"/>
        <end position="324"/>
    </location>
    <ligand>
        <name>FMN</name>
        <dbReference type="ChEBI" id="CHEBI:58210"/>
    </ligand>
</feature>
<dbReference type="InterPro" id="IPR000262">
    <property type="entry name" value="FMN-dep_DH"/>
</dbReference>
<evidence type="ECO:0000256" key="7">
    <source>
        <dbReference type="PIRSR" id="PIRSR000138-2"/>
    </source>
</evidence>
<feature type="binding site" evidence="7">
    <location>
        <position position="132"/>
    </location>
    <ligand>
        <name>glyoxylate</name>
        <dbReference type="ChEBI" id="CHEBI:36655"/>
    </ligand>
</feature>
<dbReference type="PIRSF" id="PIRSF000138">
    <property type="entry name" value="Al-hdrx_acd_dh"/>
    <property type="match status" value="1"/>
</dbReference>
<dbReference type="AlphaFoldDB" id="A0A0M9GQ30"/>
<comment type="cofactor">
    <cofactor evidence="1">
        <name>FMN</name>
        <dbReference type="ChEBI" id="CHEBI:58210"/>
    </cofactor>
</comment>
<sequence>MFKQPFVTVEDARRAAKRRLPAMVFDYIDGAAGEGLAEERNRRELAHLMLRSRVLQNVEKRSVAGKLFGAPTKLPFGIAPMGMCNLSGPRTDIHLAKFAAQNHVPVAVSTAASTPLEKMIEMAEGNAWFQLYYTADQSAAEHLLSRAETAGYDVLVLTVDVPEVGKRPRELRHGFKMPFKIGPRQFIDFAMHPKWSVSTLLHGAPSLANFDGSQASFDRSASRAGADWIYLKQLRQRWKGKLVIKGVLDVEDALRLKDEGVDAIQVSSHGGRQLDSAIPPILALKAIREALGEGFTLFYDSGIRTGEDIVKAYAMGADFVFLGRPFQMAIAGYGAGGAQKLGTLLGEEISQTLAMLGINSIDQVTSSMIVEP</sequence>
<keyword evidence="3 7" id="KW-0288">FMN</keyword>
<evidence type="ECO:0000256" key="4">
    <source>
        <dbReference type="ARBA" id="ARBA00023002"/>
    </source>
</evidence>
<dbReference type="InterPro" id="IPR037396">
    <property type="entry name" value="FMN_HAD"/>
</dbReference>
<feature type="active site" description="Proton acceptor" evidence="6">
    <location>
        <position position="269"/>
    </location>
</feature>
<dbReference type="PANTHER" id="PTHR10578:SF107">
    <property type="entry name" value="2-HYDROXYACID OXIDASE 1"/>
    <property type="match status" value="1"/>
</dbReference>
<dbReference type="InterPro" id="IPR013785">
    <property type="entry name" value="Aldolase_TIM"/>
</dbReference>
<dbReference type="OrthoDB" id="9770452at2"/>
<evidence type="ECO:0000313" key="10">
    <source>
        <dbReference type="Proteomes" id="UP000038011"/>
    </source>
</evidence>
<feature type="binding site" evidence="7">
    <location>
        <position position="167"/>
    </location>
    <ligand>
        <name>glyoxylate</name>
        <dbReference type="ChEBI" id="CHEBI:36655"/>
    </ligand>
</feature>
<feature type="binding site" evidence="7">
    <location>
        <position position="267"/>
    </location>
    <ligand>
        <name>FMN</name>
        <dbReference type="ChEBI" id="CHEBI:58210"/>
    </ligand>
</feature>
<dbReference type="SUPFAM" id="SSF51395">
    <property type="entry name" value="FMN-linked oxidoreductases"/>
    <property type="match status" value="1"/>
</dbReference>
<comment type="caution">
    <text evidence="9">The sequence shown here is derived from an EMBL/GenBank/DDBJ whole genome shotgun (WGS) entry which is preliminary data.</text>
</comment>
<dbReference type="Gene3D" id="3.20.20.70">
    <property type="entry name" value="Aldolase class I"/>
    <property type="match status" value="1"/>
</dbReference>
<feature type="binding site" evidence="7">
    <location>
        <position position="109"/>
    </location>
    <ligand>
        <name>FMN</name>
        <dbReference type="ChEBI" id="CHEBI:58210"/>
    </ligand>
</feature>
<dbReference type="CDD" id="cd02809">
    <property type="entry name" value="alpha_hydroxyacid_oxid_FMN"/>
    <property type="match status" value="1"/>
</dbReference>
<feature type="binding site" evidence="7">
    <location>
        <position position="27"/>
    </location>
    <ligand>
        <name>glyoxylate</name>
        <dbReference type="ChEBI" id="CHEBI:36655"/>
    </ligand>
</feature>
<evidence type="ECO:0000259" key="8">
    <source>
        <dbReference type="PROSITE" id="PS51349"/>
    </source>
</evidence>
<keyword evidence="10" id="KW-1185">Reference proteome</keyword>
<dbReference type="GO" id="GO:0005886">
    <property type="term" value="C:plasma membrane"/>
    <property type="evidence" value="ECO:0007669"/>
    <property type="project" value="TreeGrafter"/>
</dbReference>
<dbReference type="PROSITE" id="PS51349">
    <property type="entry name" value="FMN_HYDROXY_ACID_DH_2"/>
    <property type="match status" value="1"/>
</dbReference>
<feature type="binding site" evidence="7">
    <location>
        <position position="245"/>
    </location>
    <ligand>
        <name>FMN</name>
        <dbReference type="ChEBI" id="CHEBI:58210"/>
    </ligand>
</feature>
<proteinExistence type="inferred from homology"/>
<dbReference type="Proteomes" id="UP000038011">
    <property type="component" value="Unassembled WGS sequence"/>
</dbReference>
<organism evidence="9 10">
    <name type="scientific">Ahrensia marina</name>
    <dbReference type="NCBI Taxonomy" id="1514904"/>
    <lineage>
        <taxon>Bacteria</taxon>
        <taxon>Pseudomonadati</taxon>
        <taxon>Pseudomonadota</taxon>
        <taxon>Alphaproteobacteria</taxon>
        <taxon>Hyphomicrobiales</taxon>
        <taxon>Ahrensiaceae</taxon>
        <taxon>Ahrensia</taxon>
    </lineage>
</organism>
<name>A0A0M9GQ30_9HYPH</name>
<dbReference type="GO" id="GO:0010181">
    <property type="term" value="F:FMN binding"/>
    <property type="evidence" value="ECO:0007669"/>
    <property type="project" value="InterPro"/>
</dbReference>
<keyword evidence="4" id="KW-0560">Oxidoreductase</keyword>
<dbReference type="RefSeq" id="WP_053997278.1">
    <property type="nucleotide sequence ID" value="NZ_JXMU01000001.1"/>
</dbReference>
<reference evidence="9 10" key="1">
    <citation type="submission" date="2015-01" db="EMBL/GenBank/DDBJ databases">
        <title>Ahrensia donghaiensis sp. nov., a novel dimethylsulphoniopropionate-cleavage bacterium isolated from seawater and emended descriptions of the genus Ahrensia and Ahrensia kielensis.</title>
        <authorList>
            <person name="Liu J."/>
        </authorList>
    </citation>
    <scope>NUCLEOTIDE SEQUENCE [LARGE SCALE GENOMIC DNA]</scope>
    <source>
        <strain evidence="9 10">LZD062</strain>
    </source>
</reference>
<evidence type="ECO:0000256" key="5">
    <source>
        <dbReference type="ARBA" id="ARBA00024042"/>
    </source>
</evidence>
<evidence type="ECO:0000256" key="6">
    <source>
        <dbReference type="PIRSR" id="PIRSR000138-1"/>
    </source>
</evidence>
<feature type="binding site" evidence="7">
    <location>
        <position position="272"/>
    </location>
    <ligand>
        <name>glyoxylate</name>
        <dbReference type="ChEBI" id="CHEBI:36655"/>
    </ligand>
</feature>
<feature type="binding site" evidence="7">
    <location>
        <position position="130"/>
    </location>
    <ligand>
        <name>FMN</name>
        <dbReference type="ChEBI" id="CHEBI:58210"/>
    </ligand>
</feature>